<dbReference type="OrthoDB" id="5933722at2"/>
<keyword evidence="10" id="KW-1185">Reference proteome</keyword>
<keyword evidence="4 6" id="KW-1133">Transmembrane helix</keyword>
<dbReference type="GO" id="GO:0022857">
    <property type="term" value="F:transmembrane transporter activity"/>
    <property type="evidence" value="ECO:0007669"/>
    <property type="project" value="TreeGrafter"/>
</dbReference>
<evidence type="ECO:0000313" key="9">
    <source>
        <dbReference type="EMBL" id="AYB33858.1"/>
    </source>
</evidence>
<feature type="transmembrane region" description="Helical" evidence="6">
    <location>
        <begin position="672"/>
        <end position="691"/>
    </location>
</feature>
<dbReference type="PANTHER" id="PTHR30572">
    <property type="entry name" value="MEMBRANE COMPONENT OF TRANSPORTER-RELATED"/>
    <property type="match status" value="1"/>
</dbReference>
<keyword evidence="5 6" id="KW-0472">Membrane</keyword>
<keyword evidence="2" id="KW-1003">Cell membrane</keyword>
<evidence type="ECO:0000256" key="1">
    <source>
        <dbReference type="ARBA" id="ARBA00004651"/>
    </source>
</evidence>
<evidence type="ECO:0000256" key="6">
    <source>
        <dbReference type="SAM" id="Phobius"/>
    </source>
</evidence>
<dbReference type="InterPro" id="IPR025857">
    <property type="entry name" value="MacB_PCD"/>
</dbReference>
<dbReference type="Pfam" id="PF02687">
    <property type="entry name" value="FtsX"/>
    <property type="match status" value="2"/>
</dbReference>
<dbReference type="GO" id="GO:0005886">
    <property type="term" value="C:plasma membrane"/>
    <property type="evidence" value="ECO:0007669"/>
    <property type="project" value="UniProtKB-SubCell"/>
</dbReference>
<feature type="domain" description="ABC3 transporter permease C-terminal" evidence="7">
    <location>
        <begin position="675"/>
        <end position="788"/>
    </location>
</feature>
<dbReference type="Pfam" id="PF12704">
    <property type="entry name" value="MacB_PCD"/>
    <property type="match status" value="2"/>
</dbReference>
<protein>
    <submittedName>
        <fullName evidence="9">FtsX-like permease family protein</fullName>
    </submittedName>
</protein>
<dbReference type="Proteomes" id="UP000266183">
    <property type="component" value="Chromosome"/>
</dbReference>
<feature type="domain" description="MacB-like periplasmic core" evidence="8">
    <location>
        <begin position="431"/>
        <end position="598"/>
    </location>
</feature>
<dbReference type="KEGG" id="chk:D4L85_26215"/>
<evidence type="ECO:0000256" key="2">
    <source>
        <dbReference type="ARBA" id="ARBA00022475"/>
    </source>
</evidence>
<feature type="domain" description="MacB-like periplasmic core" evidence="8">
    <location>
        <begin position="20"/>
        <end position="226"/>
    </location>
</feature>
<comment type="subcellular location">
    <subcellularLocation>
        <location evidence="1">Cell membrane</location>
        <topology evidence="1">Multi-pass membrane protein</topology>
    </subcellularLocation>
</comment>
<evidence type="ECO:0000256" key="3">
    <source>
        <dbReference type="ARBA" id="ARBA00022692"/>
    </source>
</evidence>
<gene>
    <name evidence="9" type="ORF">D4L85_26215</name>
</gene>
<dbReference type="PANTHER" id="PTHR30572:SF18">
    <property type="entry name" value="ABC-TYPE MACROLIDE FAMILY EXPORT SYSTEM PERMEASE COMPONENT 2"/>
    <property type="match status" value="1"/>
</dbReference>
<dbReference type="AlphaFoldDB" id="A0A385SYQ3"/>
<dbReference type="InterPro" id="IPR003838">
    <property type="entry name" value="ABC3_permease_C"/>
</dbReference>
<feature type="transmembrane region" description="Helical" evidence="6">
    <location>
        <begin position="727"/>
        <end position="747"/>
    </location>
</feature>
<evidence type="ECO:0000256" key="4">
    <source>
        <dbReference type="ARBA" id="ARBA00022989"/>
    </source>
</evidence>
<keyword evidence="3 6" id="KW-0812">Transmembrane</keyword>
<evidence type="ECO:0000259" key="7">
    <source>
        <dbReference type="Pfam" id="PF02687"/>
    </source>
</evidence>
<feature type="transmembrane region" description="Helical" evidence="6">
    <location>
        <begin position="21"/>
        <end position="41"/>
    </location>
</feature>
<proteinExistence type="predicted"/>
<name>A0A385SYQ3_9BACT</name>
<dbReference type="InterPro" id="IPR050250">
    <property type="entry name" value="Macrolide_Exporter_MacB"/>
</dbReference>
<feature type="domain" description="ABC3 transporter permease C-terminal" evidence="7">
    <location>
        <begin position="287"/>
        <end position="404"/>
    </location>
</feature>
<evidence type="ECO:0000256" key="5">
    <source>
        <dbReference type="ARBA" id="ARBA00023136"/>
    </source>
</evidence>
<feature type="transmembrane region" description="Helical" evidence="6">
    <location>
        <begin position="378"/>
        <end position="404"/>
    </location>
</feature>
<feature type="transmembrane region" description="Helical" evidence="6">
    <location>
        <begin position="759"/>
        <end position="781"/>
    </location>
</feature>
<sequence length="795" mass="88707">MLRNYIKTAFRSLLKNKGFSIINILGLAIGIASFVLIALYVNHELSYDRFNQKADRIFRIVENLRTENEMLFQSTSSPPMGPALASQMPEVDKFVRMQDWSFLVRKGDVSVFEEGCLLSDSSVFDIFSFPLLEGNPKKALTEPYSIVLTTSTAKKYFGDEPPLGKTLNMNGEEYKVTGLVADVPENSHIRFNMLVSFRTWSDQVNQPMNNMWFWNGFHTYLLLKEGEGQVEKLRAKMPDFITRNIEKGGMYYEDLPLQPLTSIYLETPRSWENGKRGSQNNIYTLSIIAGFILLIACFNYINLATARASRRLKEVGLRKVLGAQRRALVYQFLGESIIVSILATCMGFMLAALVLPVFNTLVETPLVFSLFPGSLTTWGGFVLIALVLGLLSGVYPALVISGFQPLQIFRGAPQSIFGHNGLRKMLVSVQFVISIVLLAGTLIVFEQLDLLRSRDLGFVKEATLLIRNNGDRAMVDRWETVKGELLKVPGVLSAAACSTVPGEPSNNLYATIEMEDGKLSPSNINTNFIDSDFLPAYGIEIIAGRNFIKGSRADDTTAFIINETAVKDFGWKPEQALGKKVDQNGKRGTIIGVVKDYHYQSLHHQVAPLILQENKWAYSTLSLKIRSDDMQTIIKSIGIKWKDLTNNLPYRYSFLDEEYDRLYKADAQLGKVAGIFAGLAIAVGCLGLLGLTSFSVERRVKEIGIRKVLGATLGNIVLIISKEFVGLILLSFVIAIPITWFLITRWLDNFTDKVTIGPINFIVAGLSVLTIAWITISYLSFKAANSNPTKALRNE</sequence>
<accession>A0A385SYQ3</accession>
<dbReference type="EMBL" id="CP032382">
    <property type="protein sequence ID" value="AYB33858.1"/>
    <property type="molecule type" value="Genomic_DNA"/>
</dbReference>
<feature type="transmembrane region" description="Helical" evidence="6">
    <location>
        <begin position="425"/>
        <end position="445"/>
    </location>
</feature>
<feature type="transmembrane region" description="Helical" evidence="6">
    <location>
        <begin position="327"/>
        <end position="358"/>
    </location>
</feature>
<dbReference type="RefSeq" id="WP_119757085.1">
    <property type="nucleotide sequence ID" value="NZ_CP032382.1"/>
</dbReference>
<organism evidence="9 10">
    <name type="scientific">Chryseolinea soli</name>
    <dbReference type="NCBI Taxonomy" id="2321403"/>
    <lineage>
        <taxon>Bacteria</taxon>
        <taxon>Pseudomonadati</taxon>
        <taxon>Bacteroidota</taxon>
        <taxon>Cytophagia</taxon>
        <taxon>Cytophagales</taxon>
        <taxon>Fulvivirgaceae</taxon>
        <taxon>Chryseolinea</taxon>
    </lineage>
</organism>
<reference evidence="10" key="1">
    <citation type="submission" date="2018-09" db="EMBL/GenBank/DDBJ databases">
        <title>Chryseolinea sp. KIS68-18 isolated from soil.</title>
        <authorList>
            <person name="Weon H.-Y."/>
            <person name="Kwon S.-W."/>
            <person name="Lee S.A."/>
        </authorList>
    </citation>
    <scope>NUCLEOTIDE SEQUENCE [LARGE SCALE GENOMIC DNA]</scope>
    <source>
        <strain evidence="10">KIS68-18</strain>
    </source>
</reference>
<evidence type="ECO:0000313" key="10">
    <source>
        <dbReference type="Proteomes" id="UP000266183"/>
    </source>
</evidence>
<evidence type="ECO:0000259" key="8">
    <source>
        <dbReference type="Pfam" id="PF12704"/>
    </source>
</evidence>
<feature type="transmembrane region" description="Helical" evidence="6">
    <location>
        <begin position="282"/>
        <end position="306"/>
    </location>
</feature>